<name>A0A1I6HJK2_9FIRM</name>
<dbReference type="InterPro" id="IPR036866">
    <property type="entry name" value="RibonucZ/Hydroxyglut_hydro"/>
</dbReference>
<accession>A0A1I6HJK2</accession>
<protein>
    <submittedName>
        <fullName evidence="3">L-ascorbate metabolism protein UlaG, beta-lactamase superfamily</fullName>
    </submittedName>
</protein>
<evidence type="ECO:0000313" key="4">
    <source>
        <dbReference type="Proteomes" id="UP000199659"/>
    </source>
</evidence>
<gene>
    <name evidence="3" type="ORF">SAMN05661086_00038</name>
</gene>
<dbReference type="Proteomes" id="UP000199659">
    <property type="component" value="Unassembled WGS sequence"/>
</dbReference>
<proteinExistence type="predicted"/>
<dbReference type="STRING" id="37658.SAMN05661086_00038"/>
<feature type="compositionally biased region" description="Polar residues" evidence="1">
    <location>
        <begin position="26"/>
        <end position="36"/>
    </location>
</feature>
<dbReference type="EMBL" id="FOYZ01000001">
    <property type="protein sequence ID" value="SFR54588.1"/>
    <property type="molecule type" value="Genomic_DNA"/>
</dbReference>
<dbReference type="PANTHER" id="PTHR42967">
    <property type="entry name" value="METAL DEPENDENT HYDROLASE"/>
    <property type="match status" value="1"/>
</dbReference>
<dbReference type="PANTHER" id="PTHR42967:SF1">
    <property type="entry name" value="MBL FOLD METALLO-HYDROLASE"/>
    <property type="match status" value="1"/>
</dbReference>
<feature type="signal peptide" evidence="2">
    <location>
        <begin position="1"/>
        <end position="21"/>
    </location>
</feature>
<evidence type="ECO:0000313" key="3">
    <source>
        <dbReference type="EMBL" id="SFR54588.1"/>
    </source>
</evidence>
<dbReference type="PROSITE" id="PS51257">
    <property type="entry name" value="PROKAR_LIPOPROTEIN"/>
    <property type="match status" value="1"/>
</dbReference>
<dbReference type="CDD" id="cd06262">
    <property type="entry name" value="metallo-hydrolase-like_MBL-fold"/>
    <property type="match status" value="1"/>
</dbReference>
<evidence type="ECO:0000256" key="2">
    <source>
        <dbReference type="SAM" id="SignalP"/>
    </source>
</evidence>
<dbReference type="OrthoDB" id="36975at2"/>
<keyword evidence="2" id="KW-0732">Signal</keyword>
<feature type="region of interest" description="Disordered" evidence="1">
    <location>
        <begin position="20"/>
        <end position="50"/>
    </location>
</feature>
<dbReference type="SUPFAM" id="SSF56281">
    <property type="entry name" value="Metallo-hydrolase/oxidoreductase"/>
    <property type="match status" value="1"/>
</dbReference>
<dbReference type="Gene3D" id="3.60.15.10">
    <property type="entry name" value="Ribonuclease Z/Hydroxyacylglutathione hydrolase-like"/>
    <property type="match status" value="1"/>
</dbReference>
<keyword evidence="4" id="KW-1185">Reference proteome</keyword>
<dbReference type="RefSeq" id="WP_092558680.1">
    <property type="nucleotide sequence ID" value="NZ_FOYZ01000001.1"/>
</dbReference>
<dbReference type="Pfam" id="PF13483">
    <property type="entry name" value="Lactamase_B_3"/>
    <property type="match status" value="1"/>
</dbReference>
<reference evidence="3 4" key="1">
    <citation type="submission" date="2016-10" db="EMBL/GenBank/DDBJ databases">
        <authorList>
            <person name="de Groot N.N."/>
        </authorList>
    </citation>
    <scope>NUCLEOTIDE SEQUENCE [LARGE SCALE GENOMIC DNA]</scope>
    <source>
        <strain evidence="3 4">743A</strain>
    </source>
</reference>
<dbReference type="AlphaFoldDB" id="A0A1I6HJK2"/>
<organism evidence="3 4">
    <name type="scientific">Anaeromicropila populeti</name>
    <dbReference type="NCBI Taxonomy" id="37658"/>
    <lineage>
        <taxon>Bacteria</taxon>
        <taxon>Bacillati</taxon>
        <taxon>Bacillota</taxon>
        <taxon>Clostridia</taxon>
        <taxon>Lachnospirales</taxon>
        <taxon>Lachnospiraceae</taxon>
        <taxon>Anaeromicropila</taxon>
    </lineage>
</organism>
<evidence type="ECO:0000256" key="1">
    <source>
        <dbReference type="SAM" id="MobiDB-lite"/>
    </source>
</evidence>
<sequence length="291" mass="32509">MKRVKLLILLISVLMVSGCSGKSEGAKQSNQTSELEQIQEPVATKEDENNTVADQEEALILPETDNTTGKVMIQTVSDSYAYPLNSYIITSANGEVVIVDPTQMPSKEVVDLNPAAIVNTHGHDDHVDKKFNDSYPESQTIKYVKDDINTKDFHIYTILSSHSGDTIEEANNNVIAVFEVDGLRIVHMGDIGQTALTEEQLEALGEVDVAFMQFENSYSDMTLKNEKGFKIIEQLNPKIVIPTHYTDKALPVLEEKYGAIQVFENKLTIAKNELPDTTLNVYQIQNEHKYK</sequence>
<feature type="chain" id="PRO_5038872004" evidence="2">
    <location>
        <begin position="22"/>
        <end position="291"/>
    </location>
</feature>